<sequence>MEIFVGLVGLLGGLVIAGLAVVAVVIGRRRAVPASLVDVEVRLTHAGDGWWRVGARVRNSGRSLVPVTSYSDGRPIVVDLGGAVSAEWYGSAPRSDAWRIDTAVGLLLGPVALERDADLGATIVVRGRPQVRIEAPLRSVPVRENVIESQTPEAAPVWGAAETRVAVAPAPHRPIRPRRPRPSDTDRAQAERESVLHGGFGVWAAMIAGGAGAACVAVGIALELADVGASGLSGAGIILIAAGFLGLVGTLVVRLLRRWLEPSALWRTPSQRLRRPGTITLLALSYAGLALFCVEFAAQSVTGDTTWVASVAVLILIAALIGTGLIGFLRLVVLLGVRRASREAP</sequence>
<evidence type="ECO:0000256" key="1">
    <source>
        <dbReference type="SAM" id="MobiDB-lite"/>
    </source>
</evidence>
<dbReference type="AlphaFoldDB" id="A0ABD6W9B9"/>
<feature type="transmembrane region" description="Helical" evidence="2">
    <location>
        <begin position="234"/>
        <end position="256"/>
    </location>
</feature>
<dbReference type="Proteomes" id="UP000237881">
    <property type="component" value="Unassembled WGS sequence"/>
</dbReference>
<feature type="transmembrane region" description="Helical" evidence="2">
    <location>
        <begin position="277"/>
        <end position="301"/>
    </location>
</feature>
<accession>A0ABD6W9B9</accession>
<evidence type="ECO:0000256" key="2">
    <source>
        <dbReference type="SAM" id="Phobius"/>
    </source>
</evidence>
<protein>
    <submittedName>
        <fullName evidence="3">Uncharacterized protein</fullName>
    </submittedName>
</protein>
<feature type="transmembrane region" description="Helical" evidence="2">
    <location>
        <begin position="307"/>
        <end position="333"/>
    </location>
</feature>
<feature type="transmembrane region" description="Helical" evidence="2">
    <location>
        <begin position="6"/>
        <end position="26"/>
    </location>
</feature>
<gene>
    <name evidence="3" type="ORF">C5C04_07910</name>
</gene>
<dbReference type="EMBL" id="PSUL01000015">
    <property type="protein sequence ID" value="PPF14020.1"/>
    <property type="molecule type" value="Genomic_DNA"/>
</dbReference>
<comment type="caution">
    <text evidence="3">The sequence shown here is derived from an EMBL/GenBank/DDBJ whole genome shotgun (WGS) entry which is preliminary data.</text>
</comment>
<name>A0ABD6W9B9_RATRA</name>
<evidence type="ECO:0000313" key="4">
    <source>
        <dbReference type="Proteomes" id="UP000237881"/>
    </source>
</evidence>
<organism evidence="3 4">
    <name type="scientific">Rathayibacter rathayi</name>
    <name type="common">Corynebacterium rathayi</name>
    <dbReference type="NCBI Taxonomy" id="33887"/>
    <lineage>
        <taxon>Bacteria</taxon>
        <taxon>Bacillati</taxon>
        <taxon>Actinomycetota</taxon>
        <taxon>Actinomycetes</taxon>
        <taxon>Micrococcales</taxon>
        <taxon>Microbacteriaceae</taxon>
        <taxon>Rathayibacter</taxon>
    </lineage>
</organism>
<reference evidence="3 4" key="1">
    <citation type="submission" date="2018-02" db="EMBL/GenBank/DDBJ databases">
        <title>Bacteriophage NCPPB3778 and a type I-E CRISPR drive the evolution of the US Biological Select Agent, Rathayibacter toxicus.</title>
        <authorList>
            <person name="Davis E.W.II."/>
            <person name="Tabima J.F."/>
            <person name="Weisberg A.J."/>
            <person name="Lopes L.D."/>
            <person name="Wiseman M.S."/>
            <person name="Wiseman M.S."/>
            <person name="Pupko T."/>
            <person name="Belcher M.S."/>
            <person name="Sechler A.J."/>
            <person name="Tancos M.A."/>
            <person name="Schroeder B.K."/>
            <person name="Murray T.D."/>
            <person name="Luster D.G."/>
            <person name="Schneider W.L."/>
            <person name="Rogers E."/>
            <person name="Andreote F.D."/>
            <person name="Grunwald N.J."/>
            <person name="Putnam M.L."/>
            <person name="Chang J.H."/>
        </authorList>
    </citation>
    <scope>NUCLEOTIDE SEQUENCE [LARGE SCALE GENOMIC DNA]</scope>
    <source>
        <strain evidence="3 4">AY1I9</strain>
    </source>
</reference>
<dbReference type="RefSeq" id="WP_104256912.1">
    <property type="nucleotide sequence ID" value="NZ_PSUD01000015.1"/>
</dbReference>
<proteinExistence type="predicted"/>
<feature type="compositionally biased region" description="Basic and acidic residues" evidence="1">
    <location>
        <begin position="181"/>
        <end position="190"/>
    </location>
</feature>
<keyword evidence="2" id="KW-0472">Membrane</keyword>
<feature type="region of interest" description="Disordered" evidence="1">
    <location>
        <begin position="169"/>
        <end position="190"/>
    </location>
</feature>
<keyword evidence="2" id="KW-0812">Transmembrane</keyword>
<evidence type="ECO:0000313" key="3">
    <source>
        <dbReference type="EMBL" id="PPF14020.1"/>
    </source>
</evidence>
<feature type="transmembrane region" description="Helical" evidence="2">
    <location>
        <begin position="200"/>
        <end position="222"/>
    </location>
</feature>
<keyword evidence="2" id="KW-1133">Transmembrane helix</keyword>